<accession>A0A6J5TA29</accession>
<gene>
    <name evidence="1" type="ORF">UFOVP60_42</name>
</gene>
<protein>
    <submittedName>
        <fullName evidence="1">Uncharacterized protein</fullName>
    </submittedName>
</protein>
<name>A0A6J5TA29_9CAUD</name>
<evidence type="ECO:0000313" key="1">
    <source>
        <dbReference type="EMBL" id="CAB4241391.1"/>
    </source>
</evidence>
<reference evidence="1" key="1">
    <citation type="submission" date="2020-05" db="EMBL/GenBank/DDBJ databases">
        <authorList>
            <person name="Chiriac C."/>
            <person name="Salcher M."/>
            <person name="Ghai R."/>
            <person name="Kavagutti S V."/>
        </authorList>
    </citation>
    <scope>NUCLEOTIDE SEQUENCE</scope>
</reference>
<organism evidence="1">
    <name type="scientific">uncultured Caudovirales phage</name>
    <dbReference type="NCBI Taxonomy" id="2100421"/>
    <lineage>
        <taxon>Viruses</taxon>
        <taxon>Duplodnaviria</taxon>
        <taxon>Heunggongvirae</taxon>
        <taxon>Uroviricota</taxon>
        <taxon>Caudoviricetes</taxon>
        <taxon>Peduoviridae</taxon>
        <taxon>Maltschvirus</taxon>
        <taxon>Maltschvirus maltsch</taxon>
    </lineage>
</organism>
<proteinExistence type="predicted"/>
<dbReference type="EMBL" id="LR797821">
    <property type="protein sequence ID" value="CAB4241391.1"/>
    <property type="molecule type" value="Genomic_DNA"/>
</dbReference>
<sequence length="66" mass="7422">MTHAELKALMRSAPKWCALTGAQQEALDMFASKISRILTGDPNYQDSWHDIAGYATRIEELLKEQA</sequence>